<sequence length="242" mass="26287">MYSLLTLECAALLAEAIIYGIYVLTFSVTVIYLLKRPSKTHNILTIVTIIMFTLSTAHMGLLASSILRHIHDGIIGDGLEFRDPAYPEPYLQIVIECLNCILGDSIIIWRAWVLWNRNKVVLAIPATLLVGALACTLGLCHAVVVDPAGAVTFTTPEVQHWGAGALGLTFVANIWGVVLVALRLRTYQKQVASSLPSRGSSTISPMTVLLFLVETGALYCCSLTACTLCWIYSPNSLACIPH</sequence>
<name>A0ACB8UB29_9APHY</name>
<keyword evidence="2" id="KW-1185">Reference proteome</keyword>
<evidence type="ECO:0000313" key="2">
    <source>
        <dbReference type="Proteomes" id="UP001055072"/>
    </source>
</evidence>
<protein>
    <submittedName>
        <fullName evidence="1">Uncharacterized protein</fullName>
    </submittedName>
</protein>
<dbReference type="EMBL" id="MU274905">
    <property type="protein sequence ID" value="KAI0091446.1"/>
    <property type="molecule type" value="Genomic_DNA"/>
</dbReference>
<gene>
    <name evidence="1" type="ORF">BDY19DRAFT_626890</name>
</gene>
<dbReference type="Proteomes" id="UP001055072">
    <property type="component" value="Unassembled WGS sequence"/>
</dbReference>
<organism evidence="1 2">
    <name type="scientific">Irpex rosettiformis</name>
    <dbReference type="NCBI Taxonomy" id="378272"/>
    <lineage>
        <taxon>Eukaryota</taxon>
        <taxon>Fungi</taxon>
        <taxon>Dikarya</taxon>
        <taxon>Basidiomycota</taxon>
        <taxon>Agaricomycotina</taxon>
        <taxon>Agaricomycetes</taxon>
        <taxon>Polyporales</taxon>
        <taxon>Irpicaceae</taxon>
        <taxon>Irpex</taxon>
    </lineage>
</organism>
<evidence type="ECO:0000313" key="1">
    <source>
        <dbReference type="EMBL" id="KAI0091446.1"/>
    </source>
</evidence>
<reference evidence="1" key="1">
    <citation type="journal article" date="2021" name="Environ. Microbiol.">
        <title>Gene family expansions and transcriptome signatures uncover fungal adaptations to wood decay.</title>
        <authorList>
            <person name="Hage H."/>
            <person name="Miyauchi S."/>
            <person name="Viragh M."/>
            <person name="Drula E."/>
            <person name="Min B."/>
            <person name="Chaduli D."/>
            <person name="Navarro D."/>
            <person name="Favel A."/>
            <person name="Norest M."/>
            <person name="Lesage-Meessen L."/>
            <person name="Balint B."/>
            <person name="Merenyi Z."/>
            <person name="de Eugenio L."/>
            <person name="Morin E."/>
            <person name="Martinez A.T."/>
            <person name="Baldrian P."/>
            <person name="Stursova M."/>
            <person name="Martinez M.J."/>
            <person name="Novotny C."/>
            <person name="Magnuson J.K."/>
            <person name="Spatafora J.W."/>
            <person name="Maurice S."/>
            <person name="Pangilinan J."/>
            <person name="Andreopoulos W."/>
            <person name="LaButti K."/>
            <person name="Hundley H."/>
            <person name="Na H."/>
            <person name="Kuo A."/>
            <person name="Barry K."/>
            <person name="Lipzen A."/>
            <person name="Henrissat B."/>
            <person name="Riley R."/>
            <person name="Ahrendt S."/>
            <person name="Nagy L.G."/>
            <person name="Grigoriev I.V."/>
            <person name="Martin F."/>
            <person name="Rosso M.N."/>
        </authorList>
    </citation>
    <scope>NUCLEOTIDE SEQUENCE</scope>
    <source>
        <strain evidence="1">CBS 384.51</strain>
    </source>
</reference>
<comment type="caution">
    <text evidence="1">The sequence shown here is derived from an EMBL/GenBank/DDBJ whole genome shotgun (WGS) entry which is preliminary data.</text>
</comment>
<proteinExistence type="predicted"/>
<accession>A0ACB8UB29</accession>